<keyword evidence="10 19" id="KW-1133">Transmembrane helix</keyword>
<evidence type="ECO:0000256" key="4">
    <source>
        <dbReference type="ARBA" id="ARBA00022516"/>
    </source>
</evidence>
<evidence type="ECO:0000256" key="15">
    <source>
        <dbReference type="PIRSR" id="PIRSR600829-1"/>
    </source>
</evidence>
<evidence type="ECO:0000256" key="5">
    <source>
        <dbReference type="ARBA" id="ARBA00022679"/>
    </source>
</evidence>
<keyword evidence="6 19" id="KW-0812">Transmembrane</keyword>
<feature type="binding site" evidence="18">
    <location>
        <position position="78"/>
    </location>
    <ligand>
        <name>a divalent metal cation</name>
        <dbReference type="ChEBI" id="CHEBI:60240"/>
    </ligand>
</feature>
<feature type="active site" description="Proton acceptor" evidence="15">
    <location>
        <position position="71"/>
    </location>
</feature>
<dbReference type="CDD" id="cd14265">
    <property type="entry name" value="UDPK_IM_like"/>
    <property type="match status" value="1"/>
</dbReference>
<dbReference type="InterPro" id="IPR000829">
    <property type="entry name" value="DAGK"/>
</dbReference>
<dbReference type="GO" id="GO:0005886">
    <property type="term" value="C:plasma membrane"/>
    <property type="evidence" value="ECO:0007669"/>
    <property type="project" value="UniProtKB-SubCell"/>
</dbReference>
<dbReference type="GO" id="GO:0046872">
    <property type="term" value="F:metal ion binding"/>
    <property type="evidence" value="ECO:0007669"/>
    <property type="project" value="UniProtKB-KW"/>
</dbReference>
<dbReference type="InterPro" id="IPR033717">
    <property type="entry name" value="UDPK"/>
</dbReference>
<keyword evidence="18" id="KW-0460">Magnesium</keyword>
<dbReference type="PATRIC" id="fig|537010.4.peg.4465"/>
<keyword evidence="3" id="KW-1003">Cell membrane</keyword>
<evidence type="ECO:0000256" key="16">
    <source>
        <dbReference type="PIRSR" id="PIRSR600829-2"/>
    </source>
</evidence>
<protein>
    <submittedName>
        <fullName evidence="20">Prokaryotic diacylglycerol kinase</fullName>
    </submittedName>
</protein>
<keyword evidence="18" id="KW-0479">Metal-binding</keyword>
<keyword evidence="9 17" id="KW-0067">ATP-binding</keyword>
<accession>G9XUY3</accession>
<keyword evidence="11" id="KW-0443">Lipid metabolism</keyword>
<evidence type="ECO:0000256" key="9">
    <source>
        <dbReference type="ARBA" id="ARBA00022840"/>
    </source>
</evidence>
<feature type="binding site" evidence="17">
    <location>
        <begin position="96"/>
        <end position="97"/>
    </location>
    <ligand>
        <name>ATP</name>
        <dbReference type="ChEBI" id="CHEBI:30616"/>
    </ligand>
</feature>
<evidence type="ECO:0000256" key="7">
    <source>
        <dbReference type="ARBA" id="ARBA00022741"/>
    </source>
</evidence>
<evidence type="ECO:0000256" key="13">
    <source>
        <dbReference type="ARBA" id="ARBA00023209"/>
    </source>
</evidence>
<dbReference type="GO" id="GO:0016301">
    <property type="term" value="F:kinase activity"/>
    <property type="evidence" value="ECO:0007669"/>
    <property type="project" value="UniProtKB-KW"/>
</dbReference>
<dbReference type="AlphaFoldDB" id="G9XUY3"/>
<dbReference type="EMBL" id="AFZX01000132">
    <property type="protein sequence ID" value="EHL04469.1"/>
    <property type="molecule type" value="Genomic_DNA"/>
</dbReference>
<organism evidence="20 21">
    <name type="scientific">Desulfitobacterium hafniense DP7</name>
    <dbReference type="NCBI Taxonomy" id="537010"/>
    <lineage>
        <taxon>Bacteria</taxon>
        <taxon>Bacillati</taxon>
        <taxon>Bacillota</taxon>
        <taxon>Clostridia</taxon>
        <taxon>Eubacteriales</taxon>
        <taxon>Desulfitobacteriaceae</taxon>
        <taxon>Desulfitobacterium</taxon>
    </lineage>
</organism>
<dbReference type="PANTHER" id="PTHR34299:SF1">
    <property type="entry name" value="DIACYLGLYCEROL KINASE"/>
    <property type="match status" value="1"/>
</dbReference>
<feature type="transmembrane region" description="Helical" evidence="19">
    <location>
        <begin position="33"/>
        <end position="52"/>
    </location>
</feature>
<comment type="subcellular location">
    <subcellularLocation>
        <location evidence="1">Cell membrane</location>
        <topology evidence="1">Multi-pass membrane protein</topology>
    </subcellularLocation>
</comment>
<reference evidence="20 21" key="1">
    <citation type="submission" date="2011-08" db="EMBL/GenBank/DDBJ databases">
        <authorList>
            <person name="Weinstock G."/>
            <person name="Sodergren E."/>
            <person name="Clifton S."/>
            <person name="Fulton L."/>
            <person name="Fulton B."/>
            <person name="Courtney L."/>
            <person name="Fronick C."/>
            <person name="Harrison M."/>
            <person name="Strong C."/>
            <person name="Farmer C."/>
            <person name="Delahaunty K."/>
            <person name="Markovic C."/>
            <person name="Hall O."/>
            <person name="Minx P."/>
            <person name="Tomlinson C."/>
            <person name="Mitreva M."/>
            <person name="Hou S."/>
            <person name="Chen J."/>
            <person name="Wollam A."/>
            <person name="Pepin K.H."/>
            <person name="Johnson M."/>
            <person name="Bhonagiri V."/>
            <person name="Zhang X."/>
            <person name="Suruliraj S."/>
            <person name="Warren W."/>
            <person name="Chinwalla A."/>
            <person name="Mardis E.R."/>
            <person name="Wilson R.K."/>
        </authorList>
    </citation>
    <scope>NUCLEOTIDE SEQUENCE [LARGE SCALE GENOMIC DNA]</scope>
    <source>
        <strain evidence="20 21">DP7</strain>
    </source>
</reference>
<keyword evidence="7 17" id="KW-0547">Nucleotide-binding</keyword>
<dbReference type="PANTHER" id="PTHR34299">
    <property type="entry name" value="DIACYLGLYCEROL KINASE"/>
    <property type="match status" value="1"/>
</dbReference>
<evidence type="ECO:0000256" key="2">
    <source>
        <dbReference type="ARBA" id="ARBA00005967"/>
    </source>
</evidence>
<dbReference type="InterPro" id="IPR036945">
    <property type="entry name" value="DAGK_sf"/>
</dbReference>
<feature type="binding site" evidence="16">
    <location>
        <position position="71"/>
    </location>
    <ligand>
        <name>substrate</name>
    </ligand>
</feature>
<evidence type="ECO:0000256" key="8">
    <source>
        <dbReference type="ARBA" id="ARBA00022777"/>
    </source>
</evidence>
<proteinExistence type="inferred from homology"/>
<dbReference type="HOGENOM" id="CLU_112343_2_2_9"/>
<keyword evidence="8 20" id="KW-0418">Kinase</keyword>
<feature type="transmembrane region" description="Helical" evidence="19">
    <location>
        <begin position="98"/>
        <end position="119"/>
    </location>
</feature>
<dbReference type="GO" id="GO:0005524">
    <property type="term" value="F:ATP binding"/>
    <property type="evidence" value="ECO:0007669"/>
    <property type="project" value="UniProtKB-KW"/>
</dbReference>
<keyword evidence="4" id="KW-0444">Lipid biosynthesis</keyword>
<evidence type="ECO:0000256" key="3">
    <source>
        <dbReference type="ARBA" id="ARBA00022475"/>
    </source>
</evidence>
<evidence type="ECO:0000256" key="19">
    <source>
        <dbReference type="SAM" id="Phobius"/>
    </source>
</evidence>
<keyword evidence="13" id="KW-0594">Phospholipid biosynthesis</keyword>
<evidence type="ECO:0000313" key="20">
    <source>
        <dbReference type="EMBL" id="EHL04469.1"/>
    </source>
</evidence>
<evidence type="ECO:0000256" key="12">
    <source>
        <dbReference type="ARBA" id="ARBA00023136"/>
    </source>
</evidence>
<evidence type="ECO:0000256" key="14">
    <source>
        <dbReference type="ARBA" id="ARBA00023264"/>
    </source>
</evidence>
<evidence type="ECO:0000256" key="18">
    <source>
        <dbReference type="PIRSR" id="PIRSR600829-4"/>
    </source>
</evidence>
<dbReference type="Pfam" id="PF01219">
    <property type="entry name" value="DAGK_prokar"/>
    <property type="match status" value="1"/>
</dbReference>
<feature type="transmembrane region" description="Helical" evidence="19">
    <location>
        <begin position="58"/>
        <end position="77"/>
    </location>
</feature>
<name>G9XUY3_DESHA</name>
<evidence type="ECO:0000256" key="1">
    <source>
        <dbReference type="ARBA" id="ARBA00004651"/>
    </source>
</evidence>
<comment type="cofactor">
    <cofactor evidence="18">
        <name>Mg(2+)</name>
        <dbReference type="ChEBI" id="CHEBI:18420"/>
    </cofactor>
    <text evidence="18">Mn(2+), Zn(2+), Cd(2+) and Co(2+) support activity to lesser extents.</text>
</comment>
<dbReference type="Gene3D" id="1.10.287.3610">
    <property type="match status" value="1"/>
</dbReference>
<feature type="binding site" evidence="17">
    <location>
        <position position="78"/>
    </location>
    <ligand>
        <name>ATP</name>
        <dbReference type="ChEBI" id="CHEBI:30616"/>
    </ligand>
</feature>
<comment type="similarity">
    <text evidence="2">Belongs to the bacterial diacylglycerol kinase family.</text>
</comment>
<evidence type="ECO:0000256" key="10">
    <source>
        <dbReference type="ARBA" id="ARBA00022989"/>
    </source>
</evidence>
<evidence type="ECO:0000256" key="17">
    <source>
        <dbReference type="PIRSR" id="PIRSR600829-3"/>
    </source>
</evidence>
<keyword evidence="14" id="KW-1208">Phospholipid metabolism</keyword>
<keyword evidence="5" id="KW-0808">Transferase</keyword>
<sequence>MTMGQYHKKPSNWESFGDAFQGILYNCKTQRHFRFHVFTAALVLLIAVWLRLERWEWVVLLLTIGSVMAAEAFNTAVEIAVDLAEPDFNPQAGLAKDVAAGAVLITAIIAVAVGVVIFGPRLAGLLGLG</sequence>
<evidence type="ECO:0000256" key="11">
    <source>
        <dbReference type="ARBA" id="ARBA00023098"/>
    </source>
</evidence>
<comment type="caution">
    <text evidence="20">The sequence shown here is derived from an EMBL/GenBank/DDBJ whole genome shotgun (WGS) entry which is preliminary data.</text>
</comment>
<evidence type="ECO:0000256" key="6">
    <source>
        <dbReference type="ARBA" id="ARBA00022692"/>
    </source>
</evidence>
<dbReference type="GO" id="GO:0008654">
    <property type="term" value="P:phospholipid biosynthetic process"/>
    <property type="evidence" value="ECO:0007669"/>
    <property type="project" value="UniProtKB-KW"/>
</dbReference>
<keyword evidence="12 19" id="KW-0472">Membrane</keyword>
<evidence type="ECO:0000313" key="21">
    <source>
        <dbReference type="Proteomes" id="UP000004416"/>
    </source>
</evidence>
<gene>
    <name evidence="20" type="ORF">HMPREF0322_04796</name>
</gene>
<dbReference type="Proteomes" id="UP000004416">
    <property type="component" value="Unassembled WGS sequence"/>
</dbReference>